<accession>A0AAN8D960</accession>
<dbReference type="Proteomes" id="UP001331515">
    <property type="component" value="Unassembled WGS sequence"/>
</dbReference>
<name>A0AAN8D960_CHAGU</name>
<feature type="region of interest" description="Disordered" evidence="1">
    <location>
        <begin position="22"/>
        <end position="57"/>
    </location>
</feature>
<protein>
    <submittedName>
        <fullName evidence="2">Uncharacterized protein</fullName>
    </submittedName>
</protein>
<organism evidence="2 3">
    <name type="scientific">Champsocephalus gunnari</name>
    <name type="common">Mackerel icefish</name>
    <dbReference type="NCBI Taxonomy" id="52237"/>
    <lineage>
        <taxon>Eukaryota</taxon>
        <taxon>Metazoa</taxon>
        <taxon>Chordata</taxon>
        <taxon>Craniata</taxon>
        <taxon>Vertebrata</taxon>
        <taxon>Euteleostomi</taxon>
        <taxon>Actinopterygii</taxon>
        <taxon>Neopterygii</taxon>
        <taxon>Teleostei</taxon>
        <taxon>Neoteleostei</taxon>
        <taxon>Acanthomorphata</taxon>
        <taxon>Eupercaria</taxon>
        <taxon>Perciformes</taxon>
        <taxon>Notothenioidei</taxon>
        <taxon>Channichthyidae</taxon>
        <taxon>Champsocephalus</taxon>
    </lineage>
</organism>
<evidence type="ECO:0000313" key="3">
    <source>
        <dbReference type="Proteomes" id="UP001331515"/>
    </source>
</evidence>
<comment type="caution">
    <text evidence="2">The sequence shown here is derived from an EMBL/GenBank/DDBJ whole genome shotgun (WGS) entry which is preliminary data.</text>
</comment>
<evidence type="ECO:0000256" key="1">
    <source>
        <dbReference type="SAM" id="MobiDB-lite"/>
    </source>
</evidence>
<reference evidence="2 3" key="1">
    <citation type="journal article" date="2023" name="Mol. Biol. Evol.">
        <title>Genomics of Secondarily Temperate Adaptation in the Only Non-Antarctic Icefish.</title>
        <authorList>
            <person name="Rivera-Colon A.G."/>
            <person name="Rayamajhi N."/>
            <person name="Minhas B.F."/>
            <person name="Madrigal G."/>
            <person name="Bilyk K.T."/>
            <person name="Yoon V."/>
            <person name="Hune M."/>
            <person name="Gregory S."/>
            <person name="Cheng C.H.C."/>
            <person name="Catchen J.M."/>
        </authorList>
    </citation>
    <scope>NUCLEOTIDE SEQUENCE [LARGE SCALE GENOMIC DNA]</scope>
    <source>
        <tissue evidence="2">White muscle</tissue>
    </source>
</reference>
<evidence type="ECO:0000313" key="2">
    <source>
        <dbReference type="EMBL" id="KAK5918582.1"/>
    </source>
</evidence>
<gene>
    <name evidence="2" type="ORF">CgunFtcFv8_003333</name>
</gene>
<dbReference type="EMBL" id="JAURVH010001525">
    <property type="protein sequence ID" value="KAK5918582.1"/>
    <property type="molecule type" value="Genomic_DNA"/>
</dbReference>
<dbReference type="AlphaFoldDB" id="A0AAN8D960"/>
<keyword evidence="3" id="KW-1185">Reference proteome</keyword>
<proteinExistence type="predicted"/>
<sequence length="88" mass="9681">MSTCLCKNSFCTLTQAKPKGWLFPEGGKEGSPHLPRSQLPPVQHTLNQTHSLPRRPTAKVPVVGKMSCCKKQSGNAKAHYVWTVELPV</sequence>